<proteinExistence type="predicted"/>
<name>A0A6G1PZ83_CHAAH</name>
<sequence>MDLKVAFLIVCLCALAITITEAGIPVCCMRTRKLKEIPKDMLKKVYKIVPQKSTGACEIDALLLYMKNVKRPLCLHPNSTLQRRGQQMNLKKFVK</sequence>
<dbReference type="GO" id="GO:0008009">
    <property type="term" value="F:chemokine activity"/>
    <property type="evidence" value="ECO:0007669"/>
    <property type="project" value="InterPro"/>
</dbReference>
<organism evidence="4 5">
    <name type="scientific">Channa argus</name>
    <name type="common">Northern snakehead</name>
    <name type="synonym">Ophicephalus argus</name>
    <dbReference type="NCBI Taxonomy" id="215402"/>
    <lineage>
        <taxon>Eukaryota</taxon>
        <taxon>Metazoa</taxon>
        <taxon>Chordata</taxon>
        <taxon>Craniata</taxon>
        <taxon>Vertebrata</taxon>
        <taxon>Euteleostomi</taxon>
        <taxon>Actinopterygii</taxon>
        <taxon>Neopterygii</taxon>
        <taxon>Teleostei</taxon>
        <taxon>Neoteleostei</taxon>
        <taxon>Acanthomorphata</taxon>
        <taxon>Anabantaria</taxon>
        <taxon>Anabantiformes</taxon>
        <taxon>Channoidei</taxon>
        <taxon>Channidae</taxon>
        <taxon>Channa</taxon>
    </lineage>
</organism>
<reference evidence="5" key="2">
    <citation type="submission" date="2019-02" db="EMBL/GenBank/DDBJ databases">
        <title>Opniocepnalus argus Var Kimnra genome.</title>
        <authorList>
            <person name="Zhou C."/>
            <person name="Xiao S."/>
        </authorList>
    </citation>
    <scope>NUCLEOTIDE SEQUENCE [LARGE SCALE GENOMIC DNA]</scope>
</reference>
<dbReference type="AlphaFoldDB" id="A0A6G1PZ83"/>
<accession>A0A6G1PZ83</accession>
<evidence type="ECO:0000313" key="4">
    <source>
        <dbReference type="EMBL" id="KAF3695650.1"/>
    </source>
</evidence>
<dbReference type="Gene3D" id="2.40.50.40">
    <property type="match status" value="1"/>
</dbReference>
<dbReference type="EMBL" id="CM015722">
    <property type="protein sequence ID" value="KAF3695650.1"/>
    <property type="molecule type" value="Genomic_DNA"/>
</dbReference>
<gene>
    <name evidence="4" type="ORF">EXN66_Car011326</name>
</gene>
<protein>
    <recommendedName>
        <fullName evidence="3">Chemokine interleukin-8-like domain-containing protein</fullName>
    </recommendedName>
</protein>
<dbReference type="GO" id="GO:0005615">
    <property type="term" value="C:extracellular space"/>
    <property type="evidence" value="ECO:0007669"/>
    <property type="project" value="UniProtKB-KW"/>
</dbReference>
<evidence type="ECO:0000256" key="2">
    <source>
        <dbReference type="SAM" id="SignalP"/>
    </source>
</evidence>
<evidence type="ECO:0000256" key="1">
    <source>
        <dbReference type="ARBA" id="ARBA00022514"/>
    </source>
</evidence>
<feature type="domain" description="Chemokine interleukin-8-like" evidence="3">
    <location>
        <begin position="27"/>
        <end position="80"/>
    </location>
</feature>
<feature type="chain" id="PRO_5026015096" description="Chemokine interleukin-8-like domain-containing protein" evidence="2">
    <location>
        <begin position="23"/>
        <end position="95"/>
    </location>
</feature>
<feature type="signal peptide" evidence="2">
    <location>
        <begin position="1"/>
        <end position="22"/>
    </location>
</feature>
<dbReference type="Proteomes" id="UP000503349">
    <property type="component" value="Chromosome 11"/>
</dbReference>
<dbReference type="InterPro" id="IPR001811">
    <property type="entry name" value="Chemokine_IL8-like_dom"/>
</dbReference>
<keyword evidence="1" id="KW-0202">Cytokine</keyword>
<dbReference type="InterPro" id="IPR036048">
    <property type="entry name" value="Interleukin_8-like_sf"/>
</dbReference>
<keyword evidence="2" id="KW-0732">Signal</keyword>
<dbReference type="Pfam" id="PF00048">
    <property type="entry name" value="IL8"/>
    <property type="match status" value="1"/>
</dbReference>
<evidence type="ECO:0000259" key="3">
    <source>
        <dbReference type="Pfam" id="PF00048"/>
    </source>
</evidence>
<keyword evidence="5" id="KW-1185">Reference proteome</keyword>
<evidence type="ECO:0000313" key="5">
    <source>
        <dbReference type="Proteomes" id="UP000503349"/>
    </source>
</evidence>
<reference evidence="4 5" key="1">
    <citation type="submission" date="2019-02" db="EMBL/GenBank/DDBJ databases">
        <title>Opniocepnalus argus genome.</title>
        <authorList>
            <person name="Zhou C."/>
            <person name="Xiao S."/>
        </authorList>
    </citation>
    <scope>NUCLEOTIDE SEQUENCE [LARGE SCALE GENOMIC DNA]</scope>
    <source>
        <strain evidence="4">OARG1902GOOAL</strain>
        <tissue evidence="4">Muscle</tissue>
    </source>
</reference>
<dbReference type="GO" id="GO:0006955">
    <property type="term" value="P:immune response"/>
    <property type="evidence" value="ECO:0007669"/>
    <property type="project" value="InterPro"/>
</dbReference>
<dbReference type="SUPFAM" id="SSF54117">
    <property type="entry name" value="Interleukin 8-like chemokines"/>
    <property type="match status" value="1"/>
</dbReference>